<dbReference type="VEuPathDB" id="VectorBase:ISCW002736"/>
<dbReference type="Proteomes" id="UP000001555">
    <property type="component" value="Unassembled WGS sequence"/>
</dbReference>
<sequence>MSLCNLPEDGFLARVRGPAGGCPRAAPAAPSRGFRGHALRGQPSGDPIWPEMGKGLARGRRSHFSHCQMTWPAGKPRQFIF</sequence>
<evidence type="ECO:0000256" key="1">
    <source>
        <dbReference type="SAM" id="MobiDB-lite"/>
    </source>
</evidence>
<keyword evidence="4" id="KW-1185">Reference proteome</keyword>
<dbReference type="EnsemblMetazoa" id="ISCW002736-RA">
    <property type="protein sequence ID" value="ISCW002736-PA"/>
    <property type="gene ID" value="ISCW002736"/>
</dbReference>
<name>B7PBY2_IXOSC</name>
<evidence type="ECO:0000313" key="3">
    <source>
        <dbReference type="EnsemblMetazoa" id="ISCW002736-PA"/>
    </source>
</evidence>
<dbReference type="PaxDb" id="6945-B7PBY2"/>
<proteinExistence type="predicted"/>
<gene>
    <name evidence="2" type="ORF">IscW_ISCW002736</name>
</gene>
<protein>
    <submittedName>
        <fullName evidence="2 3">Uncharacterized protein</fullName>
    </submittedName>
</protein>
<feature type="region of interest" description="Disordered" evidence="1">
    <location>
        <begin position="23"/>
        <end position="48"/>
    </location>
</feature>
<dbReference type="HOGENOM" id="CLU_2576488_0_0_1"/>
<feature type="compositionally biased region" description="Low complexity" evidence="1">
    <location>
        <begin position="23"/>
        <end position="33"/>
    </location>
</feature>
<dbReference type="AlphaFoldDB" id="B7PBY2"/>
<dbReference type="EMBL" id="ABJB010178025">
    <property type="status" value="NOT_ANNOTATED_CDS"/>
    <property type="molecule type" value="Genomic_DNA"/>
</dbReference>
<reference evidence="2 4" key="1">
    <citation type="submission" date="2008-03" db="EMBL/GenBank/DDBJ databases">
        <title>Annotation of Ixodes scapularis.</title>
        <authorList>
            <consortium name="Ixodes scapularis Genome Project Consortium"/>
            <person name="Caler E."/>
            <person name="Hannick L.I."/>
            <person name="Bidwell S."/>
            <person name="Joardar V."/>
            <person name="Thiagarajan M."/>
            <person name="Amedeo P."/>
            <person name="Galinsky K.J."/>
            <person name="Schobel S."/>
            <person name="Inman J."/>
            <person name="Hostetler J."/>
            <person name="Miller J."/>
            <person name="Hammond M."/>
            <person name="Megy K."/>
            <person name="Lawson D."/>
            <person name="Kodira C."/>
            <person name="Sutton G."/>
            <person name="Meyer J."/>
            <person name="Hill C.A."/>
            <person name="Birren B."/>
            <person name="Nene V."/>
            <person name="Collins F."/>
            <person name="Alarcon-Chaidez F."/>
            <person name="Wikel S."/>
            <person name="Strausberg R."/>
        </authorList>
    </citation>
    <scope>NUCLEOTIDE SEQUENCE [LARGE SCALE GENOMIC DNA]</scope>
    <source>
        <strain evidence="4">Wikel</strain>
        <strain evidence="2">Wikel colony</strain>
    </source>
</reference>
<organism>
    <name type="scientific">Ixodes scapularis</name>
    <name type="common">Black-legged tick</name>
    <name type="synonym">Deer tick</name>
    <dbReference type="NCBI Taxonomy" id="6945"/>
    <lineage>
        <taxon>Eukaryota</taxon>
        <taxon>Metazoa</taxon>
        <taxon>Ecdysozoa</taxon>
        <taxon>Arthropoda</taxon>
        <taxon>Chelicerata</taxon>
        <taxon>Arachnida</taxon>
        <taxon>Acari</taxon>
        <taxon>Parasitiformes</taxon>
        <taxon>Ixodida</taxon>
        <taxon>Ixodoidea</taxon>
        <taxon>Ixodidae</taxon>
        <taxon>Ixodinae</taxon>
        <taxon>Ixodes</taxon>
    </lineage>
</organism>
<dbReference type="InParanoid" id="B7PBY2"/>
<evidence type="ECO:0000313" key="2">
    <source>
        <dbReference type="EMBL" id="EEC04104.1"/>
    </source>
</evidence>
<evidence type="ECO:0000313" key="4">
    <source>
        <dbReference type="Proteomes" id="UP000001555"/>
    </source>
</evidence>
<dbReference type="VEuPathDB" id="VectorBase:ISCI002736"/>
<dbReference type="EMBL" id="DS680117">
    <property type="protein sequence ID" value="EEC04104.1"/>
    <property type="molecule type" value="Genomic_DNA"/>
</dbReference>
<reference evidence="3" key="2">
    <citation type="submission" date="2020-05" db="UniProtKB">
        <authorList>
            <consortium name="EnsemblMetazoa"/>
        </authorList>
    </citation>
    <scope>IDENTIFICATION</scope>
    <source>
        <strain evidence="3">wikel</strain>
    </source>
</reference>
<accession>B7PBY2</accession>